<dbReference type="NCBIfam" id="TIGR03124">
    <property type="entry name" value="citrate_citX"/>
    <property type="match status" value="1"/>
</dbReference>
<keyword evidence="5" id="KW-0456">Lyase</keyword>
<keyword evidence="2 5" id="KW-0808">Transferase</keyword>
<dbReference type="GO" id="GO:0016829">
    <property type="term" value="F:lyase activity"/>
    <property type="evidence" value="ECO:0007669"/>
    <property type="project" value="UniProtKB-KW"/>
</dbReference>
<dbReference type="RefSeq" id="WP_018366836.1">
    <property type="nucleotide sequence ID" value="NZ_CP104407.1"/>
</dbReference>
<evidence type="ECO:0000313" key="5">
    <source>
        <dbReference type="EMBL" id="WMB27945.1"/>
    </source>
</evidence>
<evidence type="ECO:0000256" key="2">
    <source>
        <dbReference type="ARBA" id="ARBA00022679"/>
    </source>
</evidence>
<dbReference type="NCBIfam" id="NF002383">
    <property type="entry name" value="PRK01392.1"/>
    <property type="match status" value="1"/>
</dbReference>
<reference evidence="6" key="1">
    <citation type="submission" date="2022-10" db="EMBL/GenBank/DDBJ databases">
        <title>Streptococcus didelphis as causative of fatal infections in opossums (Didelphis albiventris).</title>
        <authorList>
            <person name="Breyer G.M."/>
            <person name="Da Silva M.E.R.J."/>
            <person name="Siqueira F.M."/>
        </authorList>
    </citation>
    <scope>NUCLEOTIDE SEQUENCE [LARGE SCALE GENOMIC DNA]</scope>
    <source>
        <strain evidence="6">LBVP101/21</strain>
    </source>
</reference>
<dbReference type="Proteomes" id="UP001238096">
    <property type="component" value="Chromosome"/>
</dbReference>
<name>A0ABY9LIF6_9STRE</name>
<accession>A0ABY9LIF6</accession>
<gene>
    <name evidence="5" type="primary">citX</name>
    <name evidence="5" type="ORF">N1496_07975</name>
</gene>
<organism evidence="5 6">
    <name type="scientific">Streptococcus didelphis</name>
    <dbReference type="NCBI Taxonomy" id="102886"/>
    <lineage>
        <taxon>Bacteria</taxon>
        <taxon>Bacillati</taxon>
        <taxon>Bacillota</taxon>
        <taxon>Bacilli</taxon>
        <taxon>Lactobacillales</taxon>
        <taxon>Streptococcaceae</taxon>
        <taxon>Streptococcus</taxon>
    </lineage>
</organism>
<protein>
    <recommendedName>
        <fullName evidence="1">citrate lyase holo-[acyl-carrier protein] synthase</fullName>
        <ecNumber evidence="1">2.7.7.61</ecNumber>
    </recommendedName>
</protein>
<evidence type="ECO:0000256" key="4">
    <source>
        <dbReference type="ARBA" id="ARBA00048574"/>
    </source>
</evidence>
<dbReference type="EMBL" id="CP110509">
    <property type="protein sequence ID" value="WMB27945.1"/>
    <property type="molecule type" value="Genomic_DNA"/>
</dbReference>
<comment type="catalytic activity">
    <reaction evidence="4">
        <text>apo-[citrate lyase ACP] + 2'-(5''-triphospho-alpha-D-ribosyl)-3'-dephospho-CoA = holo-[citrate lyase ACP] + diphosphate</text>
        <dbReference type="Rhea" id="RHEA:16333"/>
        <dbReference type="Rhea" id="RHEA-COMP:10157"/>
        <dbReference type="Rhea" id="RHEA-COMP:10158"/>
        <dbReference type="ChEBI" id="CHEBI:29999"/>
        <dbReference type="ChEBI" id="CHEBI:33019"/>
        <dbReference type="ChEBI" id="CHEBI:61378"/>
        <dbReference type="ChEBI" id="CHEBI:82683"/>
        <dbReference type="EC" id="2.7.7.61"/>
    </reaction>
</comment>
<keyword evidence="6" id="KW-1185">Reference proteome</keyword>
<dbReference type="EC" id="2.7.7.61" evidence="1"/>
<dbReference type="Pfam" id="PF03802">
    <property type="entry name" value="CitX"/>
    <property type="match status" value="1"/>
</dbReference>
<dbReference type="GO" id="GO:0050519">
    <property type="term" value="F:holo-citrate lyase synthase activity"/>
    <property type="evidence" value="ECO:0007669"/>
    <property type="project" value="UniProtKB-EC"/>
</dbReference>
<evidence type="ECO:0000313" key="6">
    <source>
        <dbReference type="Proteomes" id="UP001238096"/>
    </source>
</evidence>
<evidence type="ECO:0000256" key="3">
    <source>
        <dbReference type="ARBA" id="ARBA00022695"/>
    </source>
</evidence>
<keyword evidence="3 5" id="KW-0548">Nucleotidyltransferase</keyword>
<evidence type="ECO:0000256" key="1">
    <source>
        <dbReference type="ARBA" id="ARBA00012524"/>
    </source>
</evidence>
<sequence length="185" mass="21421">MFKNELFNGEISLLAEVLAAREQRTCRQMSLLRRYPKASLLSVTMNIPGPVKTSPLLTRVYQNFLEILKEKLEAYPIVFEECLKLKTGWEYYCLVDFPAQQLKEKMIAIESESPVGRIMDLDVLCWEKSYIQIMSRQHIGLDARKCYICSKNAKACGRSRKHSIKELQKAVYKILLPSLKALKEE</sequence>
<dbReference type="InterPro" id="IPR005551">
    <property type="entry name" value="CitX"/>
</dbReference>
<proteinExistence type="predicted"/>